<name>A0A7S2DFL4_9EUKA</name>
<organism evidence="2">
    <name type="scientific">Haptolina brevifila</name>
    <dbReference type="NCBI Taxonomy" id="156173"/>
    <lineage>
        <taxon>Eukaryota</taxon>
        <taxon>Haptista</taxon>
        <taxon>Haptophyta</taxon>
        <taxon>Prymnesiophyceae</taxon>
        <taxon>Prymnesiales</taxon>
        <taxon>Prymnesiaceae</taxon>
        <taxon>Haptolina</taxon>
    </lineage>
</organism>
<gene>
    <name evidence="2" type="ORF">CBRE1094_LOCUS16752</name>
</gene>
<feature type="region of interest" description="Disordered" evidence="1">
    <location>
        <begin position="127"/>
        <end position="210"/>
    </location>
</feature>
<reference evidence="2" key="1">
    <citation type="submission" date="2021-01" db="EMBL/GenBank/DDBJ databases">
        <authorList>
            <person name="Corre E."/>
            <person name="Pelletier E."/>
            <person name="Niang G."/>
            <person name="Scheremetjew M."/>
            <person name="Finn R."/>
            <person name="Kale V."/>
            <person name="Holt S."/>
            <person name="Cochrane G."/>
            <person name="Meng A."/>
            <person name="Brown T."/>
            <person name="Cohen L."/>
        </authorList>
    </citation>
    <scope>NUCLEOTIDE SEQUENCE</scope>
    <source>
        <strain evidence="2">UTEX LB 985</strain>
    </source>
</reference>
<sequence length="230" mass="24321">MLKLRVDAHVGPTAPRRAAVGYSRRRGLSVAHELASRGVSMQRILIAGWGKAVTRRAASSSHANGEPARMGCGWAELFVQWPISQSVSQFNGQGPVGMIDGLAELPLRPEYYPAAAATMRVHLADDVSDGSELDDAPEPDVYADEPGGSFGDSDGGESNGGPEAADGWSSGSDTAEVAERGWWLDGEGHAGTRGREIEQEGVDEDEDEEAHELRLGLLAGADNDDDDAEP</sequence>
<dbReference type="AlphaFoldDB" id="A0A7S2DFL4"/>
<protein>
    <submittedName>
        <fullName evidence="2">Uncharacterized protein</fullName>
    </submittedName>
</protein>
<feature type="compositionally biased region" description="Basic and acidic residues" evidence="1">
    <location>
        <begin position="186"/>
        <end position="198"/>
    </location>
</feature>
<dbReference type="EMBL" id="HBGU01030657">
    <property type="protein sequence ID" value="CAD9452851.1"/>
    <property type="molecule type" value="Transcribed_RNA"/>
</dbReference>
<feature type="compositionally biased region" description="Acidic residues" evidence="1">
    <location>
        <begin position="199"/>
        <end position="210"/>
    </location>
</feature>
<accession>A0A7S2DFL4</accession>
<proteinExistence type="predicted"/>
<evidence type="ECO:0000313" key="2">
    <source>
        <dbReference type="EMBL" id="CAD9452851.1"/>
    </source>
</evidence>
<evidence type="ECO:0000256" key="1">
    <source>
        <dbReference type="SAM" id="MobiDB-lite"/>
    </source>
</evidence>
<feature type="compositionally biased region" description="Acidic residues" evidence="1">
    <location>
        <begin position="127"/>
        <end position="143"/>
    </location>
</feature>